<dbReference type="AlphaFoldDB" id="A0AA37XGI9"/>
<dbReference type="Proteomes" id="UP001157161">
    <property type="component" value="Unassembled WGS sequence"/>
</dbReference>
<evidence type="ECO:0000313" key="4">
    <source>
        <dbReference type="EMBL" id="GMA32911.1"/>
    </source>
</evidence>
<feature type="region of interest" description="Disordered" evidence="1">
    <location>
        <begin position="545"/>
        <end position="649"/>
    </location>
</feature>
<feature type="compositionally biased region" description="Low complexity" evidence="1">
    <location>
        <begin position="7"/>
        <end position="28"/>
    </location>
</feature>
<feature type="compositionally biased region" description="Gly residues" evidence="1">
    <location>
        <begin position="762"/>
        <end position="776"/>
    </location>
</feature>
<keyword evidence="2" id="KW-1133">Transmembrane helix</keyword>
<dbReference type="Pfam" id="PF01841">
    <property type="entry name" value="Transglut_core"/>
    <property type="match status" value="1"/>
</dbReference>
<dbReference type="InterPro" id="IPR038765">
    <property type="entry name" value="Papain-like_cys_pep_sf"/>
</dbReference>
<comment type="caution">
    <text evidence="4">The sequence shown here is derived from an EMBL/GenBank/DDBJ whole genome shotgun (WGS) entry which is preliminary data.</text>
</comment>
<protein>
    <recommendedName>
        <fullName evidence="3">Transglutaminase-like domain-containing protein</fullName>
    </recommendedName>
</protein>
<feature type="transmembrane region" description="Helical" evidence="2">
    <location>
        <begin position="45"/>
        <end position="66"/>
    </location>
</feature>
<feature type="region of interest" description="Disordered" evidence="1">
    <location>
        <begin position="821"/>
        <end position="842"/>
    </location>
</feature>
<dbReference type="EMBL" id="BSUM01000001">
    <property type="protein sequence ID" value="GMA32911.1"/>
    <property type="molecule type" value="Genomic_DNA"/>
</dbReference>
<dbReference type="InterPro" id="IPR052901">
    <property type="entry name" value="Bact_TGase-like"/>
</dbReference>
<dbReference type="InterPro" id="IPR002931">
    <property type="entry name" value="Transglutaminase-like"/>
</dbReference>
<dbReference type="RefSeq" id="WP_284251606.1">
    <property type="nucleotide sequence ID" value="NZ_BSUM01000001.1"/>
</dbReference>
<reference evidence="4" key="1">
    <citation type="journal article" date="2014" name="Int. J. Syst. Evol. Microbiol.">
        <title>Complete genome sequence of Corynebacterium casei LMG S-19264T (=DSM 44701T), isolated from a smear-ripened cheese.</title>
        <authorList>
            <consortium name="US DOE Joint Genome Institute (JGI-PGF)"/>
            <person name="Walter F."/>
            <person name="Albersmeier A."/>
            <person name="Kalinowski J."/>
            <person name="Ruckert C."/>
        </authorList>
    </citation>
    <scope>NUCLEOTIDE SEQUENCE</scope>
    <source>
        <strain evidence="4">NBRC 112290</strain>
    </source>
</reference>
<evidence type="ECO:0000313" key="5">
    <source>
        <dbReference type="Proteomes" id="UP001157161"/>
    </source>
</evidence>
<feature type="transmembrane region" description="Helical" evidence="2">
    <location>
        <begin position="169"/>
        <end position="187"/>
    </location>
</feature>
<feature type="compositionally biased region" description="Gly residues" evidence="1">
    <location>
        <begin position="631"/>
        <end position="644"/>
    </location>
</feature>
<dbReference type="PANTHER" id="PTHR42736">
    <property type="entry name" value="PROTEIN-GLUTAMINE GAMMA-GLUTAMYLTRANSFERASE"/>
    <property type="match status" value="1"/>
</dbReference>
<dbReference type="Gene3D" id="3.10.620.30">
    <property type="match status" value="1"/>
</dbReference>
<evidence type="ECO:0000259" key="3">
    <source>
        <dbReference type="SMART" id="SM00460"/>
    </source>
</evidence>
<dbReference type="PANTHER" id="PTHR42736:SF1">
    <property type="entry name" value="PROTEIN-GLUTAMINE GAMMA-GLUTAMYLTRANSFERASE"/>
    <property type="match status" value="1"/>
</dbReference>
<evidence type="ECO:0000256" key="1">
    <source>
        <dbReference type="SAM" id="MobiDB-lite"/>
    </source>
</evidence>
<reference evidence="4" key="2">
    <citation type="submission" date="2023-02" db="EMBL/GenBank/DDBJ databases">
        <authorList>
            <person name="Sun Q."/>
            <person name="Mori K."/>
        </authorList>
    </citation>
    <scope>NUCLEOTIDE SEQUENCE</scope>
    <source>
        <strain evidence="4">NBRC 112290</strain>
    </source>
</reference>
<feature type="compositionally biased region" description="Low complexity" evidence="1">
    <location>
        <begin position="558"/>
        <end position="592"/>
    </location>
</feature>
<feature type="compositionally biased region" description="Low complexity" evidence="1">
    <location>
        <begin position="232"/>
        <end position="242"/>
    </location>
</feature>
<evidence type="ECO:0000256" key="2">
    <source>
        <dbReference type="SAM" id="Phobius"/>
    </source>
</evidence>
<accession>A0AA37XGI9</accession>
<proteinExistence type="predicted"/>
<dbReference type="Pfam" id="PF11992">
    <property type="entry name" value="TgpA_N"/>
    <property type="match status" value="1"/>
</dbReference>
<feature type="region of interest" description="Disordered" evidence="1">
    <location>
        <begin position="1"/>
        <end position="40"/>
    </location>
</feature>
<dbReference type="SMART" id="SM00460">
    <property type="entry name" value="TGc"/>
    <property type="match status" value="1"/>
</dbReference>
<keyword evidence="5" id="KW-1185">Reference proteome</keyword>
<keyword evidence="2" id="KW-0472">Membrane</keyword>
<feature type="region of interest" description="Disordered" evidence="1">
    <location>
        <begin position="751"/>
        <end position="780"/>
    </location>
</feature>
<feature type="domain" description="Transglutaminase-like" evidence="3">
    <location>
        <begin position="480"/>
        <end position="550"/>
    </location>
</feature>
<feature type="transmembrane region" description="Helical" evidence="2">
    <location>
        <begin position="72"/>
        <end position="89"/>
    </location>
</feature>
<feature type="transmembrane region" description="Helical" evidence="2">
    <location>
        <begin position="193"/>
        <end position="214"/>
    </location>
</feature>
<feature type="transmembrane region" description="Helical" evidence="2">
    <location>
        <begin position="137"/>
        <end position="162"/>
    </location>
</feature>
<organism evidence="4 5">
    <name type="scientific">Litorihabitans aurantiacus</name>
    <dbReference type="NCBI Taxonomy" id="1930061"/>
    <lineage>
        <taxon>Bacteria</taxon>
        <taxon>Bacillati</taxon>
        <taxon>Actinomycetota</taxon>
        <taxon>Actinomycetes</taxon>
        <taxon>Micrococcales</taxon>
        <taxon>Beutenbergiaceae</taxon>
        <taxon>Litorihabitans</taxon>
    </lineage>
</organism>
<dbReference type="SUPFAM" id="SSF54001">
    <property type="entry name" value="Cysteine proteinases"/>
    <property type="match status" value="1"/>
</dbReference>
<feature type="compositionally biased region" description="Low complexity" evidence="1">
    <location>
        <begin position="821"/>
        <end position="830"/>
    </location>
</feature>
<keyword evidence="2" id="KW-0812">Transmembrane</keyword>
<feature type="transmembrane region" description="Helical" evidence="2">
    <location>
        <begin position="96"/>
        <end position="117"/>
    </location>
</feature>
<feature type="region of interest" description="Disordered" evidence="1">
    <location>
        <begin position="218"/>
        <end position="242"/>
    </location>
</feature>
<name>A0AA37XGI9_9MICO</name>
<dbReference type="InterPro" id="IPR021878">
    <property type="entry name" value="TgpA_N"/>
</dbReference>
<gene>
    <name evidence="4" type="ORF">GCM10025875_29030</name>
</gene>
<sequence length="842" mass="85671">MTQAPVRARTTTSTPGGAARGTTRGPAPRTRRSDPRPAARPLSPWPVRVLAAVMLLASLLAIDEVLVGSDWVLWPTLATAWVVGLGLALRPTRLPALGVTLVQLVALAGLLALVFGVRSPADVGEVARIALAHIEVSGAPAGVVPAVEVVLTGVVGLTAVVVDALAARVPALVALPAAAVVATGATFDPTALPWFALVAPGAAYVAVLAAAGPARSSRVASGRAGGRGGRAGHTASHPASPAARAGAAGLGVLALVAALAATNASGVRADGRLERTTSAGIGTASPFTGLVGDLLRGDDRPLLRFTSPAGPRYLRTAALTEWTNDSGWAITEDLERDRPPQGAGGTEVDIETLDLTSRFLPVLEGTTGVTADGGLRHDPGLDTYYDDEPTEIDDYSLRLDPALPSVEELRADTVSPRRDEIEVGDLDPRVRRLAQEATQGASTSFDQALALQRWFTTASNGFVYSLRVPEGTSGDALVDFLELRRGYCEQYASAMGVMLRSLDIPARVVVGFGSGTTDAAGVTTVTSHNAHAWVEVRFDGAGWVRFDPTPGGGGQGGQAAPAVAGLDPADAGGGAQPEAPDPGTQDPTPGDPNSSAAPEQPEETGADPTAGATTPGDGATPSPTDPSDGATAGGAGSAGSGDGADAGPWTHVGRGEIALLVALALLTGPQAWRWRRGRRRLAVAARGGGAGAAAAWEEVEDLALDHAVVVPRSASLRAAAAVIADEARLPAPARERLDVLVRACEQRWFAGGRDGSAPPNGGSAGRGGSGGSGRSGGADRVDADGEVWVKAVGDVAIGLEHHRPPSAWRWWWPPSLRATARRSAPAAPTPVREQGSRAGAGV</sequence>
<feature type="compositionally biased region" description="Low complexity" evidence="1">
    <location>
        <begin position="606"/>
        <end position="630"/>
    </location>
</feature>